<gene>
    <name evidence="1" type="ORF">SAMN04488564_11351</name>
</gene>
<dbReference type="EMBL" id="FOYL01000013">
    <property type="protein sequence ID" value="SFR28203.1"/>
    <property type="molecule type" value="Genomic_DNA"/>
</dbReference>
<name>A0A1I6FEA4_9PSEU</name>
<organism evidence="1 2">
    <name type="scientific">Lentzea waywayandensis</name>
    <dbReference type="NCBI Taxonomy" id="84724"/>
    <lineage>
        <taxon>Bacteria</taxon>
        <taxon>Bacillati</taxon>
        <taxon>Actinomycetota</taxon>
        <taxon>Actinomycetes</taxon>
        <taxon>Pseudonocardiales</taxon>
        <taxon>Pseudonocardiaceae</taxon>
        <taxon>Lentzea</taxon>
    </lineage>
</organism>
<accession>A0A1I6FEA4</accession>
<keyword evidence="2" id="KW-1185">Reference proteome</keyword>
<evidence type="ECO:0000313" key="2">
    <source>
        <dbReference type="Proteomes" id="UP000198583"/>
    </source>
</evidence>
<sequence length="333" mass="35801">MRYSHRMSLAEIPSRLEHALGKAHSGVIVLAVHGLSSDVAKQSWLSASVSTLSSTVPSTSATALLTALTGVPADVHRVPGMVYRNGSGLVHAVNGMPAIPNLPTVLERHGATVLARELDLLEGTWAQALLRGCTRIPAHALHKLTAQAEDPPLLVANVVADLDKALKDARFLWTYVNIGDHVRRHGYDESVHEAMLRLDAHASRWAAQGWTVVAHSDHGMVAVDPDPELVEAWDAIVREECVIPSGGAGRTRWLYPKADRLEAVFDRVATTLGDTATVHHATDLGLPQPEAGPVVAVAASPRFPLPDPSVRYENGGLSRDEIDVPFAVWQAVQ</sequence>
<dbReference type="InterPro" id="IPR017850">
    <property type="entry name" value="Alkaline_phosphatase_core_sf"/>
</dbReference>
<dbReference type="Proteomes" id="UP000198583">
    <property type="component" value="Unassembled WGS sequence"/>
</dbReference>
<reference evidence="2" key="1">
    <citation type="submission" date="2016-10" db="EMBL/GenBank/DDBJ databases">
        <authorList>
            <person name="Varghese N."/>
            <person name="Submissions S."/>
        </authorList>
    </citation>
    <scope>NUCLEOTIDE SEQUENCE [LARGE SCALE GENOMIC DNA]</scope>
    <source>
        <strain evidence="2">DSM 44232</strain>
    </source>
</reference>
<dbReference type="Gene3D" id="3.40.720.10">
    <property type="entry name" value="Alkaline Phosphatase, subunit A"/>
    <property type="match status" value="1"/>
</dbReference>
<evidence type="ECO:0000313" key="1">
    <source>
        <dbReference type="EMBL" id="SFR28203.1"/>
    </source>
</evidence>
<protein>
    <recommendedName>
        <fullName evidence="3">Type I phosphodiesterase / nucleotide pyrophosphatase</fullName>
    </recommendedName>
</protein>
<proteinExistence type="predicted"/>
<evidence type="ECO:0008006" key="3">
    <source>
        <dbReference type="Google" id="ProtNLM"/>
    </source>
</evidence>
<dbReference type="SUPFAM" id="SSF53649">
    <property type="entry name" value="Alkaline phosphatase-like"/>
    <property type="match status" value="1"/>
</dbReference>
<dbReference type="STRING" id="84724.SAMN04488564_11351"/>
<dbReference type="AlphaFoldDB" id="A0A1I6FEA4"/>